<reference evidence="1 2" key="1">
    <citation type="submission" date="2018-06" db="EMBL/GenBank/DDBJ databases">
        <authorList>
            <consortium name="Pathogen Informatics"/>
            <person name="Doyle S."/>
        </authorList>
    </citation>
    <scope>NUCLEOTIDE SEQUENCE [LARGE SCALE GENOMIC DNA]</scope>
    <source>
        <strain evidence="1 2">NCTC10764</strain>
    </source>
</reference>
<evidence type="ECO:0000313" key="1">
    <source>
        <dbReference type="EMBL" id="STE75517.1"/>
    </source>
</evidence>
<dbReference type="EMBL" id="UFZL01000003">
    <property type="protein sequence ID" value="STE75517.1"/>
    <property type="molecule type" value="Genomic_DNA"/>
</dbReference>
<dbReference type="AlphaFoldDB" id="A0A376K0U0"/>
<gene>
    <name evidence="1" type="ORF">NCTC10764_04637</name>
</gene>
<organism evidence="1 2">
    <name type="scientific">Escherichia coli</name>
    <dbReference type="NCBI Taxonomy" id="562"/>
    <lineage>
        <taxon>Bacteria</taxon>
        <taxon>Pseudomonadati</taxon>
        <taxon>Pseudomonadota</taxon>
        <taxon>Gammaproteobacteria</taxon>
        <taxon>Enterobacterales</taxon>
        <taxon>Enterobacteriaceae</taxon>
        <taxon>Escherichia</taxon>
    </lineage>
</organism>
<evidence type="ECO:0000313" key="2">
    <source>
        <dbReference type="Proteomes" id="UP000255201"/>
    </source>
</evidence>
<accession>A0A376K0U0</accession>
<name>A0A376K0U0_ECOLX</name>
<protein>
    <submittedName>
        <fullName evidence="1">Prophage protein</fullName>
    </submittedName>
</protein>
<proteinExistence type="predicted"/>
<dbReference type="Proteomes" id="UP000255201">
    <property type="component" value="Unassembled WGS sequence"/>
</dbReference>
<sequence length="137" mass="14802">MNTKTEDTLTSLKMLSAMEREMHERATKVGAHILSVHALMVAGVIENAAEFIEEQHKEISALKAQLAGAGTTLPVAGQRVVIVGNPSQEFIILSEMANGYLITPSPTDENKPLEDVRIVARDRVVFTDPAASSTFNA</sequence>
<dbReference type="RefSeq" id="WP_001093477.1">
    <property type="nucleotide sequence ID" value="NZ_JAGIYI010000008.1"/>
</dbReference>